<sequence>MKSDAEIRTEGMRLLIKYMDNLDAERFITLIQRDRMDYTEWRQRLFEGMSGREISKQAMEFAEEDRQG</sequence>
<dbReference type="AlphaFoldDB" id="H2CDI0"/>
<dbReference type="EMBL" id="JH597773">
    <property type="protein sequence ID" value="EHQ06513.1"/>
    <property type="molecule type" value="Genomic_DNA"/>
</dbReference>
<dbReference type="HOGENOM" id="CLU_193886_0_0_12"/>
<accession>H2CDI0</accession>
<evidence type="ECO:0000313" key="1">
    <source>
        <dbReference type="EMBL" id="EHQ06513.1"/>
    </source>
</evidence>
<proteinExistence type="predicted"/>
<reference evidence="1 2" key="1">
    <citation type="submission" date="2011-10" db="EMBL/GenBank/DDBJ databases">
        <title>The Improved High-Quality Draft genome of Leptonema illini DSM 21528.</title>
        <authorList>
            <consortium name="US DOE Joint Genome Institute (JGI-PGF)"/>
            <person name="Lucas S."/>
            <person name="Copeland A."/>
            <person name="Lapidus A."/>
            <person name="Glavina del Rio T."/>
            <person name="Dalin E."/>
            <person name="Tice H."/>
            <person name="Bruce D."/>
            <person name="Goodwin L."/>
            <person name="Pitluck S."/>
            <person name="Peters L."/>
            <person name="Mikhailova N."/>
            <person name="Held B."/>
            <person name="Kyrpides N."/>
            <person name="Mavromatis K."/>
            <person name="Ivanova N."/>
            <person name="Markowitz V."/>
            <person name="Cheng J.-F."/>
            <person name="Hugenholtz P."/>
            <person name="Woyke T."/>
            <person name="Wu D."/>
            <person name="Gronow S."/>
            <person name="Wellnitz S."/>
            <person name="Brambilla E.-M."/>
            <person name="Klenk H.-P."/>
            <person name="Eisen J.A."/>
        </authorList>
    </citation>
    <scope>NUCLEOTIDE SEQUENCE [LARGE SCALE GENOMIC DNA]</scope>
    <source>
        <strain evidence="1 2">DSM 21528</strain>
    </source>
</reference>
<gene>
    <name evidence="1" type="ORF">Lepil_1830</name>
</gene>
<name>H2CDI0_9LEPT</name>
<evidence type="ECO:0000313" key="2">
    <source>
        <dbReference type="Proteomes" id="UP000005737"/>
    </source>
</evidence>
<keyword evidence="2" id="KW-1185">Reference proteome</keyword>
<dbReference type="Proteomes" id="UP000005737">
    <property type="component" value="Unassembled WGS sequence"/>
</dbReference>
<dbReference type="RefSeq" id="WP_002772099.1">
    <property type="nucleotide sequence ID" value="NZ_JH597773.1"/>
</dbReference>
<organism evidence="1 2">
    <name type="scientific">Leptonema illini DSM 21528</name>
    <dbReference type="NCBI Taxonomy" id="929563"/>
    <lineage>
        <taxon>Bacteria</taxon>
        <taxon>Pseudomonadati</taxon>
        <taxon>Spirochaetota</taxon>
        <taxon>Spirochaetia</taxon>
        <taxon>Leptospirales</taxon>
        <taxon>Leptospiraceae</taxon>
        <taxon>Leptonema</taxon>
    </lineage>
</organism>
<protein>
    <submittedName>
        <fullName evidence="1">Uncharacterized protein</fullName>
    </submittedName>
</protein>